<gene>
    <name evidence="1" type="ORF">IFM89_033581</name>
</gene>
<dbReference type="Proteomes" id="UP000631114">
    <property type="component" value="Unassembled WGS sequence"/>
</dbReference>
<comment type="caution">
    <text evidence="1">The sequence shown here is derived from an EMBL/GenBank/DDBJ whole genome shotgun (WGS) entry which is preliminary data.</text>
</comment>
<accession>A0A835I8C7</accession>
<dbReference type="AlphaFoldDB" id="A0A835I8C7"/>
<reference evidence="1 2" key="1">
    <citation type="submission" date="2020-10" db="EMBL/GenBank/DDBJ databases">
        <title>The Coptis chinensis genome and diversification of protoberbering-type alkaloids.</title>
        <authorList>
            <person name="Wang B."/>
            <person name="Shu S."/>
            <person name="Song C."/>
            <person name="Liu Y."/>
        </authorList>
    </citation>
    <scope>NUCLEOTIDE SEQUENCE [LARGE SCALE GENOMIC DNA]</scope>
    <source>
        <strain evidence="1">HL-2020</strain>
        <tissue evidence="1">Leaf</tissue>
    </source>
</reference>
<feature type="non-terminal residue" evidence="1">
    <location>
        <position position="136"/>
    </location>
</feature>
<keyword evidence="2" id="KW-1185">Reference proteome</keyword>
<sequence length="136" mass="14919">VGKMSNGWPLGLETMNLRLRVMESLQAAAAEPNHPFSVHSTSFSSFTSSDLDTESTKSFFQDGSVSFGRIIRIRPGDGDLYFTNSIHHGECQQVIGRSAASDSFRSHEGTVCRGVCIPLLQCVIVKISPNRNSSRR</sequence>
<dbReference type="PANTHER" id="PTHR33544:SF14">
    <property type="entry name" value="PROTEIN, PUTATIVE-RELATED"/>
    <property type="match status" value="1"/>
</dbReference>
<evidence type="ECO:0000313" key="1">
    <source>
        <dbReference type="EMBL" id="KAF9611577.1"/>
    </source>
</evidence>
<dbReference type="InterPro" id="IPR040344">
    <property type="entry name" value="At3g17950-like"/>
</dbReference>
<dbReference type="OrthoDB" id="738796at2759"/>
<name>A0A835I8C7_9MAGN</name>
<dbReference type="EMBL" id="JADFTS010000004">
    <property type="protein sequence ID" value="KAF9611577.1"/>
    <property type="molecule type" value="Genomic_DNA"/>
</dbReference>
<evidence type="ECO:0000313" key="2">
    <source>
        <dbReference type="Proteomes" id="UP000631114"/>
    </source>
</evidence>
<dbReference type="PANTHER" id="PTHR33544">
    <property type="entry name" value="DUF4005 DOMAIN-CONTAINING PROTEIN-RELATED"/>
    <property type="match status" value="1"/>
</dbReference>
<organism evidence="1 2">
    <name type="scientific">Coptis chinensis</name>
    <dbReference type="NCBI Taxonomy" id="261450"/>
    <lineage>
        <taxon>Eukaryota</taxon>
        <taxon>Viridiplantae</taxon>
        <taxon>Streptophyta</taxon>
        <taxon>Embryophyta</taxon>
        <taxon>Tracheophyta</taxon>
        <taxon>Spermatophyta</taxon>
        <taxon>Magnoliopsida</taxon>
        <taxon>Ranunculales</taxon>
        <taxon>Ranunculaceae</taxon>
        <taxon>Coptidoideae</taxon>
        <taxon>Coptis</taxon>
    </lineage>
</organism>
<proteinExistence type="predicted"/>
<protein>
    <submittedName>
        <fullName evidence="1">Uncharacterized protein</fullName>
    </submittedName>
</protein>